<gene>
    <name evidence="5" type="ORF">IAD15_04565</name>
</gene>
<evidence type="ECO:0000313" key="5">
    <source>
        <dbReference type="EMBL" id="HIU13323.1"/>
    </source>
</evidence>
<keyword evidence="1" id="KW-0805">Transcription regulation</keyword>
<evidence type="ECO:0000256" key="3">
    <source>
        <dbReference type="ARBA" id="ARBA00023163"/>
    </source>
</evidence>
<dbReference type="Pfam" id="PF12802">
    <property type="entry name" value="MarR_2"/>
    <property type="match status" value="1"/>
</dbReference>
<feature type="domain" description="HTH marR-type" evidence="4">
    <location>
        <begin position="1"/>
        <end position="135"/>
    </location>
</feature>
<sequence>MKYFTLAMYPYITKKYTSLFEPVLKKYGLSQAEVDVLAFLHNNPEYNHAQDIVDVRGISKGHVSMAVEKLVHKGYLDRQPDPHNRRCNILTIDASAKKLVNEIIAIQNTFNQTAYTAVREEDKAVFHEVLYQIYQNLGGGKG</sequence>
<organism evidence="5 6">
    <name type="scientific">Candidatus Fimiplasma intestinipullorum</name>
    <dbReference type="NCBI Taxonomy" id="2840825"/>
    <lineage>
        <taxon>Bacteria</taxon>
        <taxon>Bacillati</taxon>
        <taxon>Bacillota</taxon>
        <taxon>Clostridia</taxon>
        <taxon>Eubacteriales</taxon>
        <taxon>Candidatus Fimiplasma</taxon>
    </lineage>
</organism>
<dbReference type="AlphaFoldDB" id="A0A9D1HMV6"/>
<protein>
    <submittedName>
        <fullName evidence="5">Winged helix-turn-helix transcriptional regulator</fullName>
    </submittedName>
</protein>
<dbReference type="PANTHER" id="PTHR42756:SF1">
    <property type="entry name" value="TRANSCRIPTIONAL REPRESSOR OF EMRAB OPERON"/>
    <property type="match status" value="1"/>
</dbReference>
<keyword evidence="2" id="KW-0238">DNA-binding</keyword>
<dbReference type="PANTHER" id="PTHR42756">
    <property type="entry name" value="TRANSCRIPTIONAL REGULATOR, MARR"/>
    <property type="match status" value="1"/>
</dbReference>
<reference evidence="5" key="1">
    <citation type="submission" date="2020-10" db="EMBL/GenBank/DDBJ databases">
        <authorList>
            <person name="Gilroy R."/>
        </authorList>
    </citation>
    <scope>NUCLEOTIDE SEQUENCE</scope>
    <source>
        <strain evidence="5">CHK195-11698</strain>
    </source>
</reference>
<evidence type="ECO:0000313" key="6">
    <source>
        <dbReference type="Proteomes" id="UP000824175"/>
    </source>
</evidence>
<proteinExistence type="predicted"/>
<accession>A0A9D1HMV6</accession>
<comment type="caution">
    <text evidence="5">The sequence shown here is derived from an EMBL/GenBank/DDBJ whole genome shotgun (WGS) entry which is preliminary data.</text>
</comment>
<dbReference type="EMBL" id="DVMJ01000039">
    <property type="protein sequence ID" value="HIU13323.1"/>
    <property type="molecule type" value="Genomic_DNA"/>
</dbReference>
<reference evidence="5" key="2">
    <citation type="journal article" date="2021" name="PeerJ">
        <title>Extensive microbial diversity within the chicken gut microbiome revealed by metagenomics and culture.</title>
        <authorList>
            <person name="Gilroy R."/>
            <person name="Ravi A."/>
            <person name="Getino M."/>
            <person name="Pursley I."/>
            <person name="Horton D.L."/>
            <person name="Alikhan N.F."/>
            <person name="Baker D."/>
            <person name="Gharbi K."/>
            <person name="Hall N."/>
            <person name="Watson M."/>
            <person name="Adriaenssens E.M."/>
            <person name="Foster-Nyarko E."/>
            <person name="Jarju S."/>
            <person name="Secka A."/>
            <person name="Antonio M."/>
            <person name="Oren A."/>
            <person name="Chaudhuri R.R."/>
            <person name="La Ragione R."/>
            <person name="Hildebrand F."/>
            <person name="Pallen M.J."/>
        </authorList>
    </citation>
    <scope>NUCLEOTIDE SEQUENCE</scope>
    <source>
        <strain evidence="5">CHK195-11698</strain>
    </source>
</reference>
<dbReference type="InterPro" id="IPR036388">
    <property type="entry name" value="WH-like_DNA-bd_sf"/>
</dbReference>
<dbReference type="SUPFAM" id="SSF46785">
    <property type="entry name" value="Winged helix' DNA-binding domain"/>
    <property type="match status" value="1"/>
</dbReference>
<dbReference type="Proteomes" id="UP000824175">
    <property type="component" value="Unassembled WGS sequence"/>
</dbReference>
<evidence type="ECO:0000259" key="4">
    <source>
        <dbReference type="PROSITE" id="PS50995"/>
    </source>
</evidence>
<dbReference type="GO" id="GO:0003677">
    <property type="term" value="F:DNA binding"/>
    <property type="evidence" value="ECO:0007669"/>
    <property type="project" value="UniProtKB-KW"/>
</dbReference>
<evidence type="ECO:0000256" key="2">
    <source>
        <dbReference type="ARBA" id="ARBA00023125"/>
    </source>
</evidence>
<dbReference type="Gene3D" id="1.10.10.10">
    <property type="entry name" value="Winged helix-like DNA-binding domain superfamily/Winged helix DNA-binding domain"/>
    <property type="match status" value="1"/>
</dbReference>
<evidence type="ECO:0000256" key="1">
    <source>
        <dbReference type="ARBA" id="ARBA00023015"/>
    </source>
</evidence>
<dbReference type="PROSITE" id="PS50995">
    <property type="entry name" value="HTH_MARR_2"/>
    <property type="match status" value="1"/>
</dbReference>
<keyword evidence="3" id="KW-0804">Transcription</keyword>
<dbReference type="InterPro" id="IPR000835">
    <property type="entry name" value="HTH_MarR-typ"/>
</dbReference>
<dbReference type="SMART" id="SM00347">
    <property type="entry name" value="HTH_MARR"/>
    <property type="match status" value="1"/>
</dbReference>
<name>A0A9D1HMV6_9FIRM</name>
<dbReference type="InterPro" id="IPR036390">
    <property type="entry name" value="WH_DNA-bd_sf"/>
</dbReference>
<dbReference type="GO" id="GO:0003700">
    <property type="term" value="F:DNA-binding transcription factor activity"/>
    <property type="evidence" value="ECO:0007669"/>
    <property type="project" value="InterPro"/>
</dbReference>